<proteinExistence type="predicted"/>
<evidence type="ECO:0000313" key="1">
    <source>
        <dbReference type="EMBL" id="TGN18895.1"/>
    </source>
</evidence>
<protein>
    <submittedName>
        <fullName evidence="1">Phosphoglycerate kinase</fullName>
    </submittedName>
</protein>
<sequence>MDIYLVRHPETIAPKGLCYGRLDLPLKEPVEVTRDLVLQQLMDQGYATPEIILASPLPRAKTLADSLASHFHLDPPLTDERLMELDFGSWEGRMWNDIPKEETEPWMADFVNQNAPGGESFHELSLRIDQLAQEWWLSENANILSKIGKQRLMVVSHSAPIRAILCKRKGLSLEKAFRLKVDFGSVHRISY</sequence>
<dbReference type="RefSeq" id="WP_135760579.1">
    <property type="nucleotide sequence ID" value="NZ_RQHW01000042.1"/>
</dbReference>
<comment type="caution">
    <text evidence="1">The sequence shown here is derived from an EMBL/GenBank/DDBJ whole genome shotgun (WGS) entry which is preliminary data.</text>
</comment>
<dbReference type="Proteomes" id="UP000298058">
    <property type="component" value="Unassembled WGS sequence"/>
</dbReference>
<dbReference type="InterPro" id="IPR013078">
    <property type="entry name" value="His_Pase_superF_clade-1"/>
</dbReference>
<dbReference type="GO" id="GO:0016301">
    <property type="term" value="F:kinase activity"/>
    <property type="evidence" value="ECO:0007669"/>
    <property type="project" value="UniProtKB-KW"/>
</dbReference>
<evidence type="ECO:0000313" key="2">
    <source>
        <dbReference type="Proteomes" id="UP000298058"/>
    </source>
</evidence>
<dbReference type="GO" id="GO:0016791">
    <property type="term" value="F:phosphatase activity"/>
    <property type="evidence" value="ECO:0007669"/>
    <property type="project" value="TreeGrafter"/>
</dbReference>
<dbReference type="InterPro" id="IPR029033">
    <property type="entry name" value="His_PPase_superfam"/>
</dbReference>
<name>A0A4R9LZH4_9LEPT</name>
<organism evidence="1 2">
    <name type="scientific">Leptospira idonii</name>
    <dbReference type="NCBI Taxonomy" id="1193500"/>
    <lineage>
        <taxon>Bacteria</taxon>
        <taxon>Pseudomonadati</taxon>
        <taxon>Spirochaetota</taxon>
        <taxon>Spirochaetia</taxon>
        <taxon>Leptospirales</taxon>
        <taxon>Leptospiraceae</taxon>
        <taxon>Leptospira</taxon>
    </lineage>
</organism>
<dbReference type="CDD" id="cd07067">
    <property type="entry name" value="HP_PGM_like"/>
    <property type="match status" value="1"/>
</dbReference>
<dbReference type="PANTHER" id="PTHR48100:SF59">
    <property type="entry name" value="ADENOSYLCOBALAMIN_ALPHA-RIBAZOLE PHOSPHATASE"/>
    <property type="match status" value="1"/>
</dbReference>
<dbReference type="SMART" id="SM00855">
    <property type="entry name" value="PGAM"/>
    <property type="match status" value="1"/>
</dbReference>
<keyword evidence="1" id="KW-0808">Transferase</keyword>
<dbReference type="PANTHER" id="PTHR48100">
    <property type="entry name" value="BROAD-SPECIFICITY PHOSPHATASE YOR283W-RELATED"/>
    <property type="match status" value="1"/>
</dbReference>
<dbReference type="EMBL" id="RQHW01000042">
    <property type="protein sequence ID" value="TGN18895.1"/>
    <property type="molecule type" value="Genomic_DNA"/>
</dbReference>
<accession>A0A4R9LZH4</accession>
<dbReference type="Pfam" id="PF00300">
    <property type="entry name" value="His_Phos_1"/>
    <property type="match status" value="1"/>
</dbReference>
<keyword evidence="1" id="KW-0418">Kinase</keyword>
<reference evidence="1" key="1">
    <citation type="journal article" date="2019" name="PLoS Negl. Trop. Dis.">
        <title>Revisiting the worldwide diversity of Leptospira species in the environment.</title>
        <authorList>
            <person name="Vincent A.T."/>
            <person name="Schiettekatte O."/>
            <person name="Bourhy P."/>
            <person name="Veyrier F.J."/>
            <person name="Picardeau M."/>
        </authorList>
    </citation>
    <scope>NUCLEOTIDE SEQUENCE [LARGE SCALE GENOMIC DNA]</scope>
    <source>
        <strain evidence="1">201300427</strain>
    </source>
</reference>
<dbReference type="GO" id="GO:0005737">
    <property type="term" value="C:cytoplasm"/>
    <property type="evidence" value="ECO:0007669"/>
    <property type="project" value="TreeGrafter"/>
</dbReference>
<keyword evidence="2" id="KW-1185">Reference proteome</keyword>
<dbReference type="AlphaFoldDB" id="A0A4R9LZH4"/>
<dbReference type="InterPro" id="IPR050275">
    <property type="entry name" value="PGM_Phosphatase"/>
</dbReference>
<gene>
    <name evidence="1" type="ORF">EHS15_10765</name>
</gene>
<dbReference type="OrthoDB" id="7925971at2"/>
<dbReference type="Gene3D" id="3.40.50.1240">
    <property type="entry name" value="Phosphoglycerate mutase-like"/>
    <property type="match status" value="1"/>
</dbReference>
<dbReference type="SUPFAM" id="SSF53254">
    <property type="entry name" value="Phosphoglycerate mutase-like"/>
    <property type="match status" value="1"/>
</dbReference>